<evidence type="ECO:0000313" key="6">
    <source>
        <dbReference type="EMBL" id="GGB88169.1"/>
    </source>
</evidence>
<dbReference type="PANTHER" id="PTHR10091:SF0">
    <property type="entry name" value="GALACTOSE MUTAROTASE"/>
    <property type="match status" value="1"/>
</dbReference>
<comment type="catalytic activity">
    <reaction evidence="5">
        <text>alpha-D-glucose = beta-D-glucose</text>
        <dbReference type="Rhea" id="RHEA:10264"/>
        <dbReference type="ChEBI" id="CHEBI:15903"/>
        <dbReference type="ChEBI" id="CHEBI:17925"/>
        <dbReference type="EC" id="5.1.3.3"/>
    </reaction>
</comment>
<evidence type="ECO:0000313" key="7">
    <source>
        <dbReference type="Proteomes" id="UP000622638"/>
    </source>
</evidence>
<evidence type="ECO:0000256" key="4">
    <source>
        <dbReference type="ARBA" id="ARBA00023277"/>
    </source>
</evidence>
<comment type="caution">
    <text evidence="6">The sequence shown here is derived from an EMBL/GenBank/DDBJ whole genome shotgun (WGS) entry which is preliminary data.</text>
</comment>
<dbReference type="CDD" id="cd09019">
    <property type="entry name" value="galactose_mutarotase_like"/>
    <property type="match status" value="1"/>
</dbReference>
<sequence length="375" mass="41184">MGPLVAAGMACGTGAQNKIRKRMELSIEQEPFGQAPDGTPLSLYTLRNRSGMVVKITNYGGIITEMHVPDRHGNLADITFGFDEPEPYFSDSPYFGALIGRYGNRISGGRFQLDGRTVQLDVNNGPNHLHGGTDGFHKVVWHVVPLVGDLSIGLKLTHTSPDGDQGYPGNLEVTVTYELNDANELLVKYHATTDQATPINLTQHAYFNLAGKGSILGHELVINADRYTPIDENSIPLGHLAPVEYTPFDFRQPRKIGQAIDADDAQLKNGLGYDHNFVLNKAESNVLTLAATLRDPGSGRVLELYTQEPGVQFYSGNFLDGSLSGKGWTYGHREAVCLEPQHYPDSPNRPEFPNTILRPGEVYATRSLYRFTTQA</sequence>
<dbReference type="EMBL" id="BMKG01000002">
    <property type="protein sequence ID" value="GGB88169.1"/>
    <property type="molecule type" value="Genomic_DNA"/>
</dbReference>
<reference evidence="7" key="1">
    <citation type="journal article" date="2019" name="Int. J. Syst. Evol. Microbiol.">
        <title>The Global Catalogue of Microorganisms (GCM) 10K type strain sequencing project: providing services to taxonomists for standard genome sequencing and annotation.</title>
        <authorList>
            <consortium name="The Broad Institute Genomics Platform"/>
            <consortium name="The Broad Institute Genome Sequencing Center for Infectious Disease"/>
            <person name="Wu L."/>
            <person name="Ma J."/>
        </authorList>
    </citation>
    <scope>NUCLEOTIDE SEQUENCE [LARGE SCALE GENOMIC DNA]</scope>
    <source>
        <strain evidence="7">CGMCC 1.15931</strain>
    </source>
</reference>
<gene>
    <name evidence="6" type="primary">galM</name>
    <name evidence="6" type="ORF">GCM10011572_07770</name>
</gene>
<dbReference type="InterPro" id="IPR047215">
    <property type="entry name" value="Galactose_mutarotase-like"/>
</dbReference>
<dbReference type="EC" id="5.1.3.3" evidence="5"/>
<comment type="similarity">
    <text evidence="2 5">Belongs to the aldose epimerase family.</text>
</comment>
<name>A0ABQ1K8W9_9BURK</name>
<comment type="pathway">
    <text evidence="1 5">Carbohydrate metabolism; hexose metabolism.</text>
</comment>
<dbReference type="Pfam" id="PF01263">
    <property type="entry name" value="Aldose_epim"/>
    <property type="match status" value="1"/>
</dbReference>
<dbReference type="Gene3D" id="2.70.98.10">
    <property type="match status" value="1"/>
</dbReference>
<protein>
    <recommendedName>
        <fullName evidence="5">Aldose 1-epimerase</fullName>
        <ecNumber evidence="5">5.1.3.3</ecNumber>
    </recommendedName>
</protein>
<dbReference type="PANTHER" id="PTHR10091">
    <property type="entry name" value="ALDOSE-1-EPIMERASE"/>
    <property type="match status" value="1"/>
</dbReference>
<evidence type="ECO:0000256" key="3">
    <source>
        <dbReference type="ARBA" id="ARBA00023235"/>
    </source>
</evidence>
<evidence type="ECO:0000256" key="5">
    <source>
        <dbReference type="PIRNR" id="PIRNR005096"/>
    </source>
</evidence>
<evidence type="ECO:0000256" key="1">
    <source>
        <dbReference type="ARBA" id="ARBA00005028"/>
    </source>
</evidence>
<dbReference type="PIRSF" id="PIRSF005096">
    <property type="entry name" value="GALM"/>
    <property type="match status" value="1"/>
</dbReference>
<accession>A0ABQ1K8W9</accession>
<keyword evidence="7" id="KW-1185">Reference proteome</keyword>
<dbReference type="NCBIfam" id="NF008277">
    <property type="entry name" value="PRK11055.1"/>
    <property type="match status" value="1"/>
</dbReference>
<organism evidence="6 7">
    <name type="scientific">Pseudoduganella buxea</name>
    <dbReference type="NCBI Taxonomy" id="1949069"/>
    <lineage>
        <taxon>Bacteria</taxon>
        <taxon>Pseudomonadati</taxon>
        <taxon>Pseudomonadota</taxon>
        <taxon>Betaproteobacteria</taxon>
        <taxon>Burkholderiales</taxon>
        <taxon>Oxalobacteraceae</taxon>
        <taxon>Telluria group</taxon>
        <taxon>Pseudoduganella</taxon>
    </lineage>
</organism>
<dbReference type="SUPFAM" id="SSF74650">
    <property type="entry name" value="Galactose mutarotase-like"/>
    <property type="match status" value="1"/>
</dbReference>
<dbReference type="InterPro" id="IPR011013">
    <property type="entry name" value="Gal_mutarotase_sf_dom"/>
</dbReference>
<dbReference type="InterPro" id="IPR008183">
    <property type="entry name" value="Aldose_1/G6P_1-epimerase"/>
</dbReference>
<dbReference type="InterPro" id="IPR015443">
    <property type="entry name" value="Aldose_1-epimerase"/>
</dbReference>
<keyword evidence="3 5" id="KW-0413">Isomerase</keyword>
<dbReference type="InterPro" id="IPR014718">
    <property type="entry name" value="GH-type_carb-bd"/>
</dbReference>
<keyword evidence="4 5" id="KW-0119">Carbohydrate metabolism</keyword>
<evidence type="ECO:0000256" key="2">
    <source>
        <dbReference type="ARBA" id="ARBA00006206"/>
    </source>
</evidence>
<proteinExistence type="inferred from homology"/>
<dbReference type="Proteomes" id="UP000622638">
    <property type="component" value="Unassembled WGS sequence"/>
</dbReference>